<reference evidence="4 5" key="1">
    <citation type="submission" date="2015-03" db="EMBL/GenBank/DDBJ databases">
        <authorList>
            <person name="Krishnan R."/>
            <person name="Midha S."/>
            <person name="Patil P.B."/>
            <person name="Rameshkumar N."/>
        </authorList>
    </citation>
    <scope>NUCLEOTIDE SEQUENCE [LARGE SCALE GENOMIC DNA]</scope>
    <source>
        <strain evidence="4 5">L1E11</strain>
    </source>
</reference>
<evidence type="ECO:0000256" key="3">
    <source>
        <dbReference type="ARBA" id="ARBA00022691"/>
    </source>
</evidence>
<gene>
    <name evidence="4" type="ORF">WH50_24955</name>
</gene>
<dbReference type="PRINTS" id="PR00505">
    <property type="entry name" value="D12N6MTFRASE"/>
</dbReference>
<dbReference type="RefSeq" id="WP_110190171.1">
    <property type="nucleotide sequence ID" value="NZ_LAPT01000166.1"/>
</dbReference>
<dbReference type="Proteomes" id="UP000248090">
    <property type="component" value="Unassembled WGS sequence"/>
</dbReference>
<dbReference type="EMBL" id="LAPT01000166">
    <property type="protein sequence ID" value="PXF28691.1"/>
    <property type="molecule type" value="Genomic_DNA"/>
</dbReference>
<keyword evidence="3" id="KW-0949">S-adenosyl-L-methionine</keyword>
<proteinExistence type="predicted"/>
<dbReference type="PANTHER" id="PTHR30481:SF4">
    <property type="entry name" value="SITE-SPECIFIC DNA-METHYLTRANSFERASE (ADENINE-SPECIFIC)"/>
    <property type="match status" value="1"/>
</dbReference>
<comment type="caution">
    <text evidence="4">The sequence shown here is derived from an EMBL/GenBank/DDBJ whole genome shotgun (WGS) entry which is preliminary data.</text>
</comment>
<keyword evidence="2" id="KW-0808">Transferase</keyword>
<dbReference type="SUPFAM" id="SSF53335">
    <property type="entry name" value="S-adenosyl-L-methionine-dependent methyltransferases"/>
    <property type="match status" value="1"/>
</dbReference>
<evidence type="ECO:0000313" key="5">
    <source>
        <dbReference type="Proteomes" id="UP000248090"/>
    </source>
</evidence>
<organism evidence="4 5">
    <name type="scientific">Pokkaliibacter plantistimulans</name>
    <dbReference type="NCBI Taxonomy" id="1635171"/>
    <lineage>
        <taxon>Bacteria</taxon>
        <taxon>Pseudomonadati</taxon>
        <taxon>Pseudomonadota</taxon>
        <taxon>Gammaproteobacteria</taxon>
        <taxon>Oceanospirillales</taxon>
        <taxon>Balneatrichaceae</taxon>
        <taxon>Pokkaliibacter</taxon>
    </lineage>
</organism>
<evidence type="ECO:0000256" key="2">
    <source>
        <dbReference type="ARBA" id="ARBA00022679"/>
    </source>
</evidence>
<dbReference type="InterPro" id="IPR012327">
    <property type="entry name" value="MeTrfase_D12"/>
</dbReference>
<sequence>MDKVRRPILRYHGGKWRLAPWIISHFPEHRFYIEPFGGAASVLLRKPRSFSEVYNDIDGDLVNLLSVLRDTDGRTSLIESLKLTPFSRHEFEMAKDEASDPIENARRMVVRSFMGFGSAATNKNHSTGFRSKSHRKTSTAGSDWFNYPESLLKAGERLRGVIIERRNAVDLIDYHDDAEALFYVDPPYLHETRHEGSERCYAHEMGVSDHESLLSKLVGISGHALISGYDNEMYNDVLNGWQKEYKAAAADGRGKRTEVLWIKPIQKACPMSMGAYKTHKTRTSRNEEKIIDALDLARSRGDKVSKSSIAKMVGLSREQVSRRYAHLFDSEKV</sequence>
<accession>A0ABX5LPV7</accession>
<evidence type="ECO:0000256" key="1">
    <source>
        <dbReference type="ARBA" id="ARBA00022603"/>
    </source>
</evidence>
<evidence type="ECO:0008006" key="6">
    <source>
        <dbReference type="Google" id="ProtNLM"/>
    </source>
</evidence>
<dbReference type="InterPro" id="IPR029063">
    <property type="entry name" value="SAM-dependent_MTases_sf"/>
</dbReference>
<protein>
    <recommendedName>
        <fullName evidence="6">Site-specific DNA-methyltransferase (adenine-specific)</fullName>
    </recommendedName>
</protein>
<evidence type="ECO:0000313" key="4">
    <source>
        <dbReference type="EMBL" id="PXF28691.1"/>
    </source>
</evidence>
<dbReference type="PANTHER" id="PTHR30481">
    <property type="entry name" value="DNA ADENINE METHYLASE"/>
    <property type="match status" value="1"/>
</dbReference>
<name>A0ABX5LPV7_9GAMM</name>
<dbReference type="Gene3D" id="3.40.50.150">
    <property type="entry name" value="Vaccinia Virus protein VP39"/>
    <property type="match status" value="2"/>
</dbReference>
<keyword evidence="5" id="KW-1185">Reference proteome</keyword>
<dbReference type="Pfam" id="PF02086">
    <property type="entry name" value="MethyltransfD12"/>
    <property type="match status" value="1"/>
</dbReference>
<keyword evidence="1" id="KW-0489">Methyltransferase</keyword>